<dbReference type="GO" id="GO:0005634">
    <property type="term" value="C:nucleus"/>
    <property type="evidence" value="ECO:0007669"/>
    <property type="project" value="UniProtKB-SubCell"/>
</dbReference>
<sequence length="265" mass="28300">MSHPDYGAVASYMPAPPTPVSRSRPFDGAPKQLPPRIHSTTAMPKHHRDRINSITSSSSIASSGVMSSVTSTLSANISFPDGTSTISAATADAFGMGMTAMGTGTDADEDEGPSSSTSPKSRSGPRRAIAARVFECTFPGCTKAYTQLHNLKSHERTGHMPIQKPKPFHCFISGCTKAFSQRKSLALHIRTSHKEYKFKPFKCMQPGCQKAYTQLHNLRTHEKAVHMLDLSKKRIRNPVSNTGEVGGSGEGLSSVMTGSSSGSGS</sequence>
<feature type="region of interest" description="Disordered" evidence="9">
    <location>
        <begin position="99"/>
        <end position="126"/>
    </location>
</feature>
<evidence type="ECO:0000256" key="1">
    <source>
        <dbReference type="ARBA" id="ARBA00004123"/>
    </source>
</evidence>
<dbReference type="InterPro" id="IPR051061">
    <property type="entry name" value="Zinc_finger_trans_reg"/>
</dbReference>
<keyword evidence="12" id="KW-1185">Reference proteome</keyword>
<comment type="subcellular location">
    <subcellularLocation>
        <location evidence="1">Nucleus</location>
    </subcellularLocation>
</comment>
<proteinExistence type="predicted"/>
<feature type="region of interest" description="Disordered" evidence="9">
    <location>
        <begin position="1"/>
        <end position="50"/>
    </location>
</feature>
<accession>A0A9P6IJG5</accession>
<evidence type="ECO:0000256" key="9">
    <source>
        <dbReference type="SAM" id="MobiDB-lite"/>
    </source>
</evidence>
<evidence type="ECO:0000256" key="7">
    <source>
        <dbReference type="ARBA" id="ARBA00023242"/>
    </source>
</evidence>
<evidence type="ECO:0000313" key="11">
    <source>
        <dbReference type="EMBL" id="KAF9926259.1"/>
    </source>
</evidence>
<feature type="region of interest" description="Disordered" evidence="9">
    <location>
        <begin position="235"/>
        <end position="265"/>
    </location>
</feature>
<organism evidence="11 12">
    <name type="scientific">Modicella reniformis</name>
    <dbReference type="NCBI Taxonomy" id="1440133"/>
    <lineage>
        <taxon>Eukaryota</taxon>
        <taxon>Fungi</taxon>
        <taxon>Fungi incertae sedis</taxon>
        <taxon>Mucoromycota</taxon>
        <taxon>Mortierellomycotina</taxon>
        <taxon>Mortierellomycetes</taxon>
        <taxon>Mortierellales</taxon>
        <taxon>Mortierellaceae</taxon>
        <taxon>Modicella</taxon>
    </lineage>
</organism>
<evidence type="ECO:0000256" key="6">
    <source>
        <dbReference type="ARBA" id="ARBA00023163"/>
    </source>
</evidence>
<dbReference type="PROSITE" id="PS00028">
    <property type="entry name" value="ZINC_FINGER_C2H2_1"/>
    <property type="match status" value="3"/>
</dbReference>
<feature type="compositionally biased region" description="Low complexity" evidence="9">
    <location>
        <begin position="251"/>
        <end position="265"/>
    </location>
</feature>
<evidence type="ECO:0000259" key="10">
    <source>
        <dbReference type="PROSITE" id="PS50157"/>
    </source>
</evidence>
<feature type="compositionally biased region" description="Low complexity" evidence="9">
    <location>
        <begin position="113"/>
        <end position="122"/>
    </location>
</feature>
<dbReference type="SMART" id="SM00355">
    <property type="entry name" value="ZnF_C2H2"/>
    <property type="match status" value="3"/>
</dbReference>
<evidence type="ECO:0000256" key="3">
    <source>
        <dbReference type="ARBA" id="ARBA00022771"/>
    </source>
</evidence>
<feature type="domain" description="C2H2-type" evidence="10">
    <location>
        <begin position="134"/>
        <end position="164"/>
    </location>
</feature>
<evidence type="ECO:0000256" key="4">
    <source>
        <dbReference type="ARBA" id="ARBA00022833"/>
    </source>
</evidence>
<dbReference type="InterPro" id="IPR036236">
    <property type="entry name" value="Znf_C2H2_sf"/>
</dbReference>
<dbReference type="OrthoDB" id="4748970at2759"/>
<dbReference type="GO" id="GO:0006357">
    <property type="term" value="P:regulation of transcription by RNA polymerase II"/>
    <property type="evidence" value="ECO:0007669"/>
    <property type="project" value="TreeGrafter"/>
</dbReference>
<evidence type="ECO:0000256" key="2">
    <source>
        <dbReference type="ARBA" id="ARBA00022723"/>
    </source>
</evidence>
<keyword evidence="2" id="KW-0479">Metal-binding</keyword>
<evidence type="ECO:0000256" key="8">
    <source>
        <dbReference type="PROSITE-ProRule" id="PRU00042"/>
    </source>
</evidence>
<keyword evidence="6" id="KW-0804">Transcription</keyword>
<feature type="domain" description="C2H2-type" evidence="10">
    <location>
        <begin position="168"/>
        <end position="198"/>
    </location>
</feature>
<dbReference type="InterPro" id="IPR013087">
    <property type="entry name" value="Znf_C2H2_type"/>
</dbReference>
<feature type="domain" description="C2H2-type" evidence="10">
    <location>
        <begin position="201"/>
        <end position="226"/>
    </location>
</feature>
<keyword evidence="3 8" id="KW-0863">Zinc-finger</keyword>
<protein>
    <recommendedName>
        <fullName evidence="10">C2H2-type domain-containing protein</fullName>
    </recommendedName>
</protein>
<dbReference type="SUPFAM" id="SSF57667">
    <property type="entry name" value="beta-beta-alpha zinc fingers"/>
    <property type="match status" value="3"/>
</dbReference>
<dbReference type="Proteomes" id="UP000749646">
    <property type="component" value="Unassembled WGS sequence"/>
</dbReference>
<dbReference type="GO" id="GO:0008270">
    <property type="term" value="F:zinc ion binding"/>
    <property type="evidence" value="ECO:0007669"/>
    <property type="project" value="UniProtKB-KW"/>
</dbReference>
<name>A0A9P6IJG5_9FUNG</name>
<keyword evidence="4" id="KW-0862">Zinc</keyword>
<feature type="non-terminal residue" evidence="11">
    <location>
        <position position="265"/>
    </location>
</feature>
<dbReference type="PROSITE" id="PS50157">
    <property type="entry name" value="ZINC_FINGER_C2H2_2"/>
    <property type="match status" value="3"/>
</dbReference>
<dbReference type="AlphaFoldDB" id="A0A9P6IJG5"/>
<reference evidence="11" key="1">
    <citation type="journal article" date="2020" name="Fungal Divers.">
        <title>Resolving the Mortierellaceae phylogeny through synthesis of multi-gene phylogenetics and phylogenomics.</title>
        <authorList>
            <person name="Vandepol N."/>
            <person name="Liber J."/>
            <person name="Desiro A."/>
            <person name="Na H."/>
            <person name="Kennedy M."/>
            <person name="Barry K."/>
            <person name="Grigoriev I.V."/>
            <person name="Miller A.N."/>
            <person name="O'Donnell K."/>
            <person name="Stajich J.E."/>
            <person name="Bonito G."/>
        </authorList>
    </citation>
    <scope>NUCLEOTIDE SEQUENCE</scope>
    <source>
        <strain evidence="11">MES-2147</strain>
    </source>
</reference>
<dbReference type="EMBL" id="JAAAHW010010420">
    <property type="protein sequence ID" value="KAF9926259.1"/>
    <property type="molecule type" value="Genomic_DNA"/>
</dbReference>
<comment type="caution">
    <text evidence="11">The sequence shown here is derived from an EMBL/GenBank/DDBJ whole genome shotgun (WGS) entry which is preliminary data.</text>
</comment>
<evidence type="ECO:0000256" key="5">
    <source>
        <dbReference type="ARBA" id="ARBA00023015"/>
    </source>
</evidence>
<dbReference type="PANTHER" id="PTHR46179">
    <property type="entry name" value="ZINC FINGER PROTEIN"/>
    <property type="match status" value="1"/>
</dbReference>
<dbReference type="Pfam" id="PF00096">
    <property type="entry name" value="zf-C2H2"/>
    <property type="match status" value="3"/>
</dbReference>
<keyword evidence="7" id="KW-0539">Nucleus</keyword>
<dbReference type="Gene3D" id="3.30.160.60">
    <property type="entry name" value="Classic Zinc Finger"/>
    <property type="match status" value="3"/>
</dbReference>
<gene>
    <name evidence="11" type="ORF">BGZ65_007352</name>
</gene>
<evidence type="ECO:0000313" key="12">
    <source>
        <dbReference type="Proteomes" id="UP000749646"/>
    </source>
</evidence>
<dbReference type="PANTHER" id="PTHR46179:SF13">
    <property type="entry name" value="C2H2-TYPE DOMAIN-CONTAINING PROTEIN"/>
    <property type="match status" value="1"/>
</dbReference>
<keyword evidence="5" id="KW-0805">Transcription regulation</keyword>